<organism evidence="7 8">
    <name type="scientific">Commensalibacter melissae</name>
    <dbReference type="NCBI Taxonomy" id="2070537"/>
    <lineage>
        <taxon>Bacteria</taxon>
        <taxon>Pseudomonadati</taxon>
        <taxon>Pseudomonadota</taxon>
        <taxon>Alphaproteobacteria</taxon>
        <taxon>Acetobacterales</taxon>
        <taxon>Acetobacteraceae</taxon>
    </lineage>
</organism>
<dbReference type="InterPro" id="IPR007829">
    <property type="entry name" value="TM2"/>
</dbReference>
<dbReference type="Pfam" id="PF05154">
    <property type="entry name" value="TM2"/>
    <property type="match status" value="1"/>
</dbReference>
<evidence type="ECO:0000256" key="5">
    <source>
        <dbReference type="SAM" id="Phobius"/>
    </source>
</evidence>
<evidence type="ECO:0000313" key="7">
    <source>
        <dbReference type="EMBL" id="PXZ00556.1"/>
    </source>
</evidence>
<sequence length="104" mass="12397">MFNNNLTLKECKRLISLVTNLNVRNRSFVIAMILWFFLGFFGVHRIYINKFFTGILMAFLMVLGLVTKIVLIGYVFCGIVWLWWIYDLFMLLIQTNKPKTFYRA</sequence>
<evidence type="ECO:0000259" key="6">
    <source>
        <dbReference type="Pfam" id="PF05154"/>
    </source>
</evidence>
<comment type="caution">
    <text evidence="7">The sequence shown here is derived from an EMBL/GenBank/DDBJ whole genome shotgun (WGS) entry which is preliminary data.</text>
</comment>
<protein>
    <submittedName>
        <fullName evidence="7">TM2 domain-containing protein</fullName>
    </submittedName>
</protein>
<dbReference type="OrthoDB" id="2004788at2"/>
<evidence type="ECO:0000256" key="2">
    <source>
        <dbReference type="ARBA" id="ARBA00022692"/>
    </source>
</evidence>
<comment type="subcellular location">
    <subcellularLocation>
        <location evidence="1">Membrane</location>
        <topology evidence="1">Multi-pass membrane protein</topology>
    </subcellularLocation>
</comment>
<keyword evidence="4 5" id="KW-0472">Membrane</keyword>
<accession>A0A318NCB3</accession>
<evidence type="ECO:0000313" key="8">
    <source>
        <dbReference type="Proteomes" id="UP000247565"/>
    </source>
</evidence>
<dbReference type="RefSeq" id="WP_110438699.1">
    <property type="nucleotide sequence ID" value="NZ_CP046393.1"/>
</dbReference>
<feature type="domain" description="TM2" evidence="6">
    <location>
        <begin position="25"/>
        <end position="89"/>
    </location>
</feature>
<name>A0A318NCB3_9PROT</name>
<dbReference type="EMBL" id="QGLT01000002">
    <property type="protein sequence ID" value="PXZ00556.1"/>
    <property type="molecule type" value="Genomic_DNA"/>
</dbReference>
<dbReference type="Proteomes" id="UP000247565">
    <property type="component" value="Unassembled WGS sequence"/>
</dbReference>
<evidence type="ECO:0000256" key="1">
    <source>
        <dbReference type="ARBA" id="ARBA00004141"/>
    </source>
</evidence>
<evidence type="ECO:0000256" key="4">
    <source>
        <dbReference type="ARBA" id="ARBA00023136"/>
    </source>
</evidence>
<dbReference type="AlphaFoldDB" id="A0A318NCB3"/>
<feature type="transmembrane region" description="Helical" evidence="5">
    <location>
        <begin position="55"/>
        <end position="86"/>
    </location>
</feature>
<proteinExistence type="predicted"/>
<gene>
    <name evidence="7" type="ORF">DK869_03880</name>
</gene>
<dbReference type="GO" id="GO:0016020">
    <property type="term" value="C:membrane"/>
    <property type="evidence" value="ECO:0007669"/>
    <property type="project" value="UniProtKB-SubCell"/>
</dbReference>
<keyword evidence="3 5" id="KW-1133">Transmembrane helix</keyword>
<reference evidence="7 8" key="1">
    <citation type="submission" date="2018-05" db="EMBL/GenBank/DDBJ databases">
        <title>Reference genomes for bee gut microbiota database.</title>
        <authorList>
            <person name="Ellegaard K.M."/>
        </authorList>
    </citation>
    <scope>NUCLEOTIDE SEQUENCE [LARGE SCALE GENOMIC DNA]</scope>
    <source>
        <strain evidence="7 8">ESL0284</strain>
    </source>
</reference>
<keyword evidence="2 5" id="KW-0812">Transmembrane</keyword>
<feature type="transmembrane region" description="Helical" evidence="5">
    <location>
        <begin position="28"/>
        <end position="48"/>
    </location>
</feature>
<evidence type="ECO:0000256" key="3">
    <source>
        <dbReference type="ARBA" id="ARBA00022989"/>
    </source>
</evidence>
<keyword evidence="8" id="KW-1185">Reference proteome</keyword>